<evidence type="ECO:0000313" key="1">
    <source>
        <dbReference type="EMBL" id="ARP99735.1"/>
    </source>
</evidence>
<proteinExistence type="predicted"/>
<keyword evidence="2" id="KW-1185">Reference proteome</keyword>
<dbReference type="RefSeq" id="WP_086088142.1">
    <property type="nucleotide sequence ID" value="NZ_CP021112.1"/>
</dbReference>
<reference evidence="1 2" key="1">
    <citation type="submission" date="2017-05" db="EMBL/GenBank/DDBJ databases">
        <title>Full genome sequence of Pseudorhodoplanes sinuspersici.</title>
        <authorList>
            <person name="Dastgheib S.M.M."/>
            <person name="Shavandi M."/>
            <person name="Tirandaz H."/>
        </authorList>
    </citation>
    <scope>NUCLEOTIDE SEQUENCE [LARGE SCALE GENOMIC DNA]</scope>
    <source>
        <strain evidence="1 2">RIPI110</strain>
    </source>
</reference>
<dbReference type="AlphaFoldDB" id="A0A1W6ZR25"/>
<dbReference type="EMBL" id="CP021112">
    <property type="protein sequence ID" value="ARP99735.1"/>
    <property type="molecule type" value="Genomic_DNA"/>
</dbReference>
<evidence type="ECO:0000313" key="2">
    <source>
        <dbReference type="Proteomes" id="UP000194137"/>
    </source>
</evidence>
<sequence length="66" mass="6714">MDVTALAAAYAGAQTSQVQMAAAARMMKMNAEAQASIIQVIEAAQENMQTVAATAAGIGENLDISV</sequence>
<dbReference type="Proteomes" id="UP000194137">
    <property type="component" value="Chromosome"/>
</dbReference>
<accession>A0A1W6ZR25</accession>
<name>A0A1W6ZR25_9HYPH</name>
<dbReference type="KEGG" id="psin:CAK95_12040"/>
<dbReference type="STRING" id="1235591.CAK95_12040"/>
<organism evidence="1 2">
    <name type="scientific">Pseudorhodoplanes sinuspersici</name>
    <dbReference type="NCBI Taxonomy" id="1235591"/>
    <lineage>
        <taxon>Bacteria</taxon>
        <taxon>Pseudomonadati</taxon>
        <taxon>Pseudomonadota</taxon>
        <taxon>Alphaproteobacteria</taxon>
        <taxon>Hyphomicrobiales</taxon>
        <taxon>Pseudorhodoplanes</taxon>
    </lineage>
</organism>
<gene>
    <name evidence="1" type="ORF">CAK95_12040</name>
</gene>
<protein>
    <submittedName>
        <fullName evidence="1">Uncharacterized protein</fullName>
    </submittedName>
</protein>